<organism evidence="1 2">
    <name type="scientific">Proteus mirabilis</name>
    <dbReference type="NCBI Taxonomy" id="584"/>
    <lineage>
        <taxon>Bacteria</taxon>
        <taxon>Pseudomonadati</taxon>
        <taxon>Pseudomonadota</taxon>
        <taxon>Gammaproteobacteria</taxon>
        <taxon>Enterobacterales</taxon>
        <taxon>Morganellaceae</taxon>
        <taxon>Proteus</taxon>
    </lineage>
</organism>
<reference evidence="1 2" key="1">
    <citation type="submission" date="2018-06" db="EMBL/GenBank/DDBJ databases">
        <authorList>
            <consortium name="Pathogen Informatics"/>
            <person name="Doyle S."/>
        </authorList>
    </citation>
    <scope>NUCLEOTIDE SEQUENCE [LARGE SCALE GENOMIC DNA]</scope>
    <source>
        <strain evidence="1 2">NCTC11938</strain>
    </source>
</reference>
<dbReference type="EMBL" id="UGTS01000006">
    <property type="protein sequence ID" value="SUC40027.1"/>
    <property type="molecule type" value="Genomic_DNA"/>
</dbReference>
<sequence length="49" mass="5568">MIREHEHELKVLKPESGTLPQVFYLGLDDAFVQPLVGQGQPALWQEVHS</sequence>
<evidence type="ECO:0000313" key="1">
    <source>
        <dbReference type="EMBL" id="SUC40027.1"/>
    </source>
</evidence>
<proteinExistence type="predicted"/>
<dbReference type="AlphaFoldDB" id="A0A379GGD8"/>
<protein>
    <submittedName>
        <fullName evidence="1">Tetrathionate reductase subunit B</fullName>
    </submittedName>
</protein>
<gene>
    <name evidence="1" type="primary">ttrB_2</name>
    <name evidence="1" type="ORF">NCTC11938_04309</name>
</gene>
<accession>A0A379GGD8</accession>
<dbReference type="Proteomes" id="UP000254191">
    <property type="component" value="Unassembled WGS sequence"/>
</dbReference>
<name>A0A379GGD8_PROMI</name>
<evidence type="ECO:0000313" key="2">
    <source>
        <dbReference type="Proteomes" id="UP000254191"/>
    </source>
</evidence>